<feature type="transmembrane region" description="Helical" evidence="1">
    <location>
        <begin position="123"/>
        <end position="144"/>
    </location>
</feature>
<dbReference type="Proteomes" id="UP000009182">
    <property type="component" value="Chromosome"/>
</dbReference>
<sequence>MYGKMEKVYDTTRISNLANDPKQFCSFFCEYIKRDDISIDIALDVLRISSIYYNRFSVQTEVEYNNTFKKCINELVNSFPDNIELISEFESQCKIMHDINNSFFAATKCAGIWRKNTKKSHALILNLIMFCEMFLSSLSSLVVVNDPKKMKRIFPLFIVSENINIHAEPDIEYFRVIDRAFDEVANYTGRIFSYLRTHGPLKLTSCVNKQTLLSMGGYLNEWNVFDSLSRVRDFFRLSSAVFTKLDNNIYSLEVDSFCLYRDYEIARNRLMMRASHLYSEVHEFSNKHFHLNSWVKDHMPSYLNSDGVFSSFHLSELENMSPDDLHEEYGNISLFNWVHAYQCLVELSKEEMSKRFSSTKPIPLQLDRWLIIKSRESWLSFFQRKGIAADAAKKLIDYFTFNSKSHDLNDCPFIPCMDGLCLMPALIANSSVTRSLMSLFGSKKISQASKGRFHEQQFIKRVRDAGIKASPIDAHANYQCDCVILLDDCLIFTELKSNGQPIYYGKYYQQVCNIVGDSSLIHDHNNKFMRSYFQQINRISEHYLNHLDVIIKEFELPSTWQPKGVYKLIVTTTMLGGKYHVDDTYVADKYALSSFFQRIPGVIYQTNENGKMAKNIIDGFECCEGEITIDKFIDYLSSLPSINAVRKNIKKLTYSVRFNEKLVHHPYYDSWAFGPYIRKGND</sequence>
<protein>
    <recommendedName>
        <fullName evidence="4">NERD domain-containing protein</fullName>
    </recommendedName>
</protein>
<dbReference type="KEGG" id="ecp:ECP_4639"/>
<dbReference type="EMBL" id="CP000247">
    <property type="protein sequence ID" value="ABG72575.1"/>
    <property type="molecule type" value="Genomic_DNA"/>
</dbReference>
<keyword evidence="1" id="KW-0812">Transmembrane</keyword>
<evidence type="ECO:0000256" key="1">
    <source>
        <dbReference type="SAM" id="Phobius"/>
    </source>
</evidence>
<accession>A0A454AB63</accession>
<name>A0A454AB63_ECOL5</name>
<proteinExistence type="predicted"/>
<keyword evidence="1" id="KW-1133">Transmembrane helix</keyword>
<organism evidence="2 3">
    <name type="scientific">Escherichia coli O6:K15:H31 (strain 536 / UPEC)</name>
    <dbReference type="NCBI Taxonomy" id="362663"/>
    <lineage>
        <taxon>Bacteria</taxon>
        <taxon>Pseudomonadati</taxon>
        <taxon>Pseudomonadota</taxon>
        <taxon>Gammaproteobacteria</taxon>
        <taxon>Enterobacterales</taxon>
        <taxon>Enterobacteriaceae</taxon>
        <taxon>Escherichia</taxon>
    </lineage>
</organism>
<evidence type="ECO:0000313" key="3">
    <source>
        <dbReference type="Proteomes" id="UP000009182"/>
    </source>
</evidence>
<evidence type="ECO:0000313" key="2">
    <source>
        <dbReference type="EMBL" id="ABG72575.1"/>
    </source>
</evidence>
<keyword evidence="1" id="KW-0472">Membrane</keyword>
<evidence type="ECO:0008006" key="4">
    <source>
        <dbReference type="Google" id="ProtNLM"/>
    </source>
</evidence>
<reference evidence="2 3" key="1">
    <citation type="journal article" date="2006" name="Mol. Microbiol.">
        <title>Role of pathogenicity island-associated integrases in the genome plasticity of uropathogenic Escherichia coli strain 536.</title>
        <authorList>
            <person name="Hochhut B."/>
            <person name="Wilde C."/>
            <person name="Balling G."/>
            <person name="Middendorf B."/>
            <person name="Dobrindt U."/>
            <person name="Brzuszkiewicz E."/>
            <person name="Gottschalk G."/>
            <person name="Carniel E."/>
            <person name="Hacker J."/>
        </authorList>
    </citation>
    <scope>NUCLEOTIDE SEQUENCE [LARGE SCALE GENOMIC DNA]</scope>
    <source>
        <strain evidence="3">536 / UPEC</strain>
    </source>
</reference>
<gene>
    <name evidence="2" type="ordered locus">ECP_4639</name>
</gene>
<dbReference type="AlphaFoldDB" id="A0A454AB63"/>